<accession>A0A6J7GUG7</accession>
<protein>
    <submittedName>
        <fullName evidence="2">Unannotated protein</fullName>
    </submittedName>
</protein>
<reference evidence="2" key="1">
    <citation type="submission" date="2020-05" db="EMBL/GenBank/DDBJ databases">
        <authorList>
            <person name="Chiriac C."/>
            <person name="Salcher M."/>
            <person name="Ghai R."/>
            <person name="Kavagutti S V."/>
        </authorList>
    </citation>
    <scope>NUCLEOTIDE SEQUENCE</scope>
</reference>
<sequence>MTEKRHNVPVEPVPVTPLAFAGGLWATDLVEASSDPGVLESGGRWFVVVPYLGSAIFLRFATWRDEPPVGDIGSWQGPKVDSWRSSMSAQEYGEAVEATRSAIAQGLVYQANICRVMRTEVDLSACDIARLHLLLANQNPAPYSAMVRVPELGLAIACASPELFLSRDSSTLMSGPIKGTGRTRDDLTDKDRAENVMIVDLVRNDLARVSQIGSIEVAGLLREEVHPGLVHLVSHVKGELLRGTTWSEIFRATFPPGSVTGAPKSSALKLIEELELVTRDFYCGAVGWIDADSDQASLSVAIRTFWLDGQDLCFGTGAGITWGSDPQREWLETELKAKHLIEVAASHFPINSMGSS</sequence>
<evidence type="ECO:0000313" key="2">
    <source>
        <dbReference type="EMBL" id="CAB4910458.1"/>
    </source>
</evidence>
<dbReference type="EMBL" id="CAFBMO010000044">
    <property type="protein sequence ID" value="CAB4910458.1"/>
    <property type="molecule type" value="Genomic_DNA"/>
</dbReference>
<proteinExistence type="predicted"/>
<dbReference type="SUPFAM" id="SSF56322">
    <property type="entry name" value="ADC synthase"/>
    <property type="match status" value="1"/>
</dbReference>
<dbReference type="Gene3D" id="3.60.120.10">
    <property type="entry name" value="Anthranilate synthase"/>
    <property type="match status" value="1"/>
</dbReference>
<dbReference type="PRINTS" id="PR00095">
    <property type="entry name" value="ANTSNTHASEI"/>
</dbReference>
<dbReference type="GO" id="GO:0046820">
    <property type="term" value="F:4-amino-4-deoxychorismate synthase activity"/>
    <property type="evidence" value="ECO:0007669"/>
    <property type="project" value="TreeGrafter"/>
</dbReference>
<dbReference type="InterPro" id="IPR015890">
    <property type="entry name" value="Chorismate_C"/>
</dbReference>
<name>A0A6J7GUG7_9ZZZZ</name>
<feature type="domain" description="Chorismate-utilising enzyme C-terminal" evidence="1">
    <location>
        <begin position="89"/>
        <end position="336"/>
    </location>
</feature>
<dbReference type="GO" id="GO:0000162">
    <property type="term" value="P:L-tryptophan biosynthetic process"/>
    <property type="evidence" value="ECO:0007669"/>
    <property type="project" value="TreeGrafter"/>
</dbReference>
<organism evidence="2">
    <name type="scientific">freshwater metagenome</name>
    <dbReference type="NCBI Taxonomy" id="449393"/>
    <lineage>
        <taxon>unclassified sequences</taxon>
        <taxon>metagenomes</taxon>
        <taxon>ecological metagenomes</taxon>
    </lineage>
</organism>
<dbReference type="InterPro" id="IPR019999">
    <property type="entry name" value="Anth_synth_I-like"/>
</dbReference>
<dbReference type="AlphaFoldDB" id="A0A6J7GUG7"/>
<dbReference type="InterPro" id="IPR005801">
    <property type="entry name" value="ADC_synthase"/>
</dbReference>
<evidence type="ECO:0000259" key="1">
    <source>
        <dbReference type="Pfam" id="PF00425"/>
    </source>
</evidence>
<dbReference type="Pfam" id="PF00425">
    <property type="entry name" value="Chorismate_bind"/>
    <property type="match status" value="1"/>
</dbReference>
<dbReference type="PANTHER" id="PTHR11236">
    <property type="entry name" value="AMINOBENZOATE/ANTHRANILATE SYNTHASE"/>
    <property type="match status" value="1"/>
</dbReference>
<dbReference type="PANTHER" id="PTHR11236:SF50">
    <property type="entry name" value="AMINODEOXYCHORISMATE SYNTHASE COMPONENT 1"/>
    <property type="match status" value="1"/>
</dbReference>
<gene>
    <name evidence="2" type="ORF">UFOPK3576_01074</name>
</gene>